<dbReference type="PANTHER" id="PTHR43761:SF1">
    <property type="entry name" value="D-ISOMER SPECIFIC 2-HYDROXYACID DEHYDROGENASE CATALYTIC DOMAIN-CONTAINING PROTEIN-RELATED"/>
    <property type="match status" value="1"/>
</dbReference>
<sequence>MQNVKAVFLDAASMGEDLDFSPLEGTGVELVCWPQTCPEQVAERLSGAGVAIVNKVILSREVLEACPDLRVIAVTATGMNNVDLEAAQALGIRVFNVTHYGTDAVVQHALTLMLALCTRLVDYVQDVRAGMWQQASQFCLMHHPVREVAGKTLVVVGYGDLGQRMASVCRALGMTVRVASRPGQPGGVRKGVEYLPFDAALAEADVLSLHCLLSPETERMINARTLALMKPGALLINTARGGLIDEPALLDALKSGHLGGAGLDVLSSEPPRDGNPLLDAGLPNLLITPHCAWVSREARQRLIDRTAENIRNGLKILEVTP</sequence>
<dbReference type="Gene3D" id="3.40.50.720">
    <property type="entry name" value="NAD(P)-binding Rossmann-like Domain"/>
    <property type="match status" value="2"/>
</dbReference>
<keyword evidence="3" id="KW-0520">NAD</keyword>
<dbReference type="Pfam" id="PF02826">
    <property type="entry name" value="2-Hacid_dh_C"/>
    <property type="match status" value="1"/>
</dbReference>
<dbReference type="CDD" id="cd12162">
    <property type="entry name" value="2-Hacid_dh_4"/>
    <property type="match status" value="1"/>
</dbReference>
<evidence type="ECO:0000256" key="4">
    <source>
        <dbReference type="RuleBase" id="RU003719"/>
    </source>
</evidence>
<dbReference type="InterPro" id="IPR036291">
    <property type="entry name" value="NAD(P)-bd_dom_sf"/>
</dbReference>
<dbReference type="PANTHER" id="PTHR43761">
    <property type="entry name" value="D-ISOMER SPECIFIC 2-HYDROXYACID DEHYDROGENASE FAMILY PROTEIN (AFU_ORTHOLOGUE AFUA_1G13630)"/>
    <property type="match status" value="1"/>
</dbReference>
<evidence type="ECO:0000256" key="3">
    <source>
        <dbReference type="ARBA" id="ARBA00023027"/>
    </source>
</evidence>
<dbReference type="EMBL" id="CP154858">
    <property type="protein sequence ID" value="XDT72293.1"/>
    <property type="molecule type" value="Genomic_DNA"/>
</dbReference>
<dbReference type="InterPro" id="IPR050418">
    <property type="entry name" value="D-iso_2-hydroxyacid_DH_PdxB"/>
</dbReference>
<evidence type="ECO:0000256" key="1">
    <source>
        <dbReference type="ARBA" id="ARBA00005854"/>
    </source>
</evidence>
<dbReference type="Pfam" id="PF00389">
    <property type="entry name" value="2-Hacid_dh"/>
    <property type="match status" value="1"/>
</dbReference>
<organism evidence="7">
    <name type="scientific">Thermohahella caldifontis</name>
    <dbReference type="NCBI Taxonomy" id="3142973"/>
    <lineage>
        <taxon>Bacteria</taxon>
        <taxon>Pseudomonadati</taxon>
        <taxon>Pseudomonadota</taxon>
        <taxon>Gammaproteobacteria</taxon>
        <taxon>Oceanospirillales</taxon>
        <taxon>Hahellaceae</taxon>
        <taxon>Thermohahella</taxon>
    </lineage>
</organism>
<reference evidence="7" key="1">
    <citation type="submission" date="2024-05" db="EMBL/GenBank/DDBJ databases">
        <title>Genome sequencing of novel strain.</title>
        <authorList>
            <person name="Ganbat D."/>
            <person name="Ganbat S."/>
            <person name="Lee S.-J."/>
        </authorList>
    </citation>
    <scope>NUCLEOTIDE SEQUENCE</scope>
    <source>
        <strain evidence="7">SMD15-11</strain>
    </source>
</reference>
<evidence type="ECO:0000313" key="7">
    <source>
        <dbReference type="EMBL" id="XDT72293.1"/>
    </source>
</evidence>
<dbReference type="InterPro" id="IPR029753">
    <property type="entry name" value="D-isomer_DH_CS"/>
</dbReference>
<feature type="domain" description="D-isomer specific 2-hydroxyacid dehydrogenase NAD-binding" evidence="6">
    <location>
        <begin position="110"/>
        <end position="292"/>
    </location>
</feature>
<keyword evidence="2 4" id="KW-0560">Oxidoreductase</keyword>
<accession>A0AB39UVI0</accession>
<dbReference type="PROSITE" id="PS00671">
    <property type="entry name" value="D_2_HYDROXYACID_DH_3"/>
    <property type="match status" value="1"/>
</dbReference>
<dbReference type="KEGG" id="tcd:AAIA72_16085"/>
<feature type="domain" description="D-isomer specific 2-hydroxyacid dehydrogenase catalytic" evidence="5">
    <location>
        <begin position="23"/>
        <end position="314"/>
    </location>
</feature>
<dbReference type="SUPFAM" id="SSF52283">
    <property type="entry name" value="Formate/glycerate dehydrogenase catalytic domain-like"/>
    <property type="match status" value="1"/>
</dbReference>
<dbReference type="GO" id="GO:0016616">
    <property type="term" value="F:oxidoreductase activity, acting on the CH-OH group of donors, NAD or NADP as acceptor"/>
    <property type="evidence" value="ECO:0007669"/>
    <property type="project" value="InterPro"/>
</dbReference>
<dbReference type="SUPFAM" id="SSF51735">
    <property type="entry name" value="NAD(P)-binding Rossmann-fold domains"/>
    <property type="match status" value="1"/>
</dbReference>
<evidence type="ECO:0000256" key="2">
    <source>
        <dbReference type="ARBA" id="ARBA00023002"/>
    </source>
</evidence>
<dbReference type="GO" id="GO:0051287">
    <property type="term" value="F:NAD binding"/>
    <property type="evidence" value="ECO:0007669"/>
    <property type="project" value="InterPro"/>
</dbReference>
<protein>
    <submittedName>
        <fullName evidence="7">D-2-hydroxyacid dehydrogenase</fullName>
    </submittedName>
</protein>
<gene>
    <name evidence="7" type="ORF">AAIA72_16085</name>
</gene>
<name>A0AB39UVI0_9GAMM</name>
<dbReference type="InterPro" id="IPR006139">
    <property type="entry name" value="D-isomer_2_OHA_DH_cat_dom"/>
</dbReference>
<evidence type="ECO:0000259" key="5">
    <source>
        <dbReference type="Pfam" id="PF00389"/>
    </source>
</evidence>
<evidence type="ECO:0000259" key="6">
    <source>
        <dbReference type="Pfam" id="PF02826"/>
    </source>
</evidence>
<proteinExistence type="inferred from homology"/>
<dbReference type="AlphaFoldDB" id="A0AB39UVI0"/>
<comment type="similarity">
    <text evidence="1 4">Belongs to the D-isomer specific 2-hydroxyacid dehydrogenase family.</text>
</comment>
<dbReference type="InterPro" id="IPR006140">
    <property type="entry name" value="D-isomer_DH_NAD-bd"/>
</dbReference>